<evidence type="ECO:0000256" key="1">
    <source>
        <dbReference type="ARBA" id="ARBA00006987"/>
    </source>
</evidence>
<dbReference type="KEGG" id="elio:KO353_06955"/>
<dbReference type="PANTHER" id="PTHR42928:SF5">
    <property type="entry name" value="BLR1237 PROTEIN"/>
    <property type="match status" value="1"/>
</dbReference>
<comment type="similarity">
    <text evidence="1">Belongs to the UPF0065 (bug) family.</text>
</comment>
<dbReference type="Proteomes" id="UP000694001">
    <property type="component" value="Chromosome"/>
</dbReference>
<evidence type="ECO:0000313" key="2">
    <source>
        <dbReference type="EMBL" id="QXM25927.1"/>
    </source>
</evidence>
<gene>
    <name evidence="2" type="ORF">KO353_06955</name>
</gene>
<name>A0A975YKY3_9PROT</name>
<keyword evidence="3" id="KW-1185">Reference proteome</keyword>
<dbReference type="EMBL" id="CP076448">
    <property type="protein sequence ID" value="QXM25927.1"/>
    <property type="molecule type" value="Genomic_DNA"/>
</dbReference>
<accession>A0A975YKY3</accession>
<organism evidence="2 3">
    <name type="scientific">Elioraea tepida</name>
    <dbReference type="NCBI Taxonomy" id="2843330"/>
    <lineage>
        <taxon>Bacteria</taxon>
        <taxon>Pseudomonadati</taxon>
        <taxon>Pseudomonadota</taxon>
        <taxon>Alphaproteobacteria</taxon>
        <taxon>Acetobacterales</taxon>
        <taxon>Elioraeaceae</taxon>
        <taxon>Elioraea</taxon>
    </lineage>
</organism>
<proteinExistence type="inferred from homology"/>
<protein>
    <submittedName>
        <fullName evidence="2">Tripartite tricarboxylate transporter substrate binding protein</fullName>
    </submittedName>
</protein>
<dbReference type="AlphaFoldDB" id="A0A975YKY3"/>
<dbReference type="PANTHER" id="PTHR42928">
    <property type="entry name" value="TRICARBOXYLATE-BINDING PROTEIN"/>
    <property type="match status" value="1"/>
</dbReference>
<sequence length="241" mass="26448">MVMVHSAGPFIPLSIITRNATYKAEDFWMINLPSRDATLVATATTKPIATIEEAIAQLRRDPRSLSVGIQPASADLVNLALLMQASGIDRSRMRIVTYDGGGPARTATMGGHVDIGLVGGEGFLPVKDRIRPLLVFAEEKVEGFEEARLITDYAKANGFAPEFVDGSQRGFVVTRRFRERAPERYRFLEQVIERTTKDPECLAALKGQQLATTWYGPEASNAAYLRSAALMQNYADLLKGA</sequence>
<dbReference type="InterPro" id="IPR005064">
    <property type="entry name" value="BUG"/>
</dbReference>
<evidence type="ECO:0000313" key="3">
    <source>
        <dbReference type="Proteomes" id="UP000694001"/>
    </source>
</evidence>
<dbReference type="RefSeq" id="WP_218286978.1">
    <property type="nucleotide sequence ID" value="NZ_CP076448.1"/>
</dbReference>
<reference evidence="2" key="1">
    <citation type="submission" date="2021-06" db="EMBL/GenBank/DDBJ databases">
        <title>Elioraea tepida, sp. nov., a moderately thermophilic aerobic anoxygenic phototrophic bacterium isolated from an alkaline siliceous hot spring mat community in Yellowstone National Park, WY, USA.</title>
        <authorList>
            <person name="Saini M.K."/>
            <person name="Yoshida S."/>
            <person name="Sebastian A."/>
            <person name="Hirose S."/>
            <person name="Hara E."/>
            <person name="Tamaki H."/>
            <person name="Soulier N.T."/>
            <person name="Albert I."/>
            <person name="Hanada S."/>
            <person name="Bryant D.A."/>
            <person name="Tank M."/>
        </authorList>
    </citation>
    <scope>NUCLEOTIDE SEQUENCE</scope>
    <source>
        <strain evidence="2">MS-P2</strain>
    </source>
</reference>